<dbReference type="Pfam" id="PF00162">
    <property type="entry name" value="PGK"/>
    <property type="match status" value="1"/>
</dbReference>
<evidence type="ECO:0000256" key="11">
    <source>
        <dbReference type="RuleBase" id="RU000532"/>
    </source>
</evidence>
<comment type="subunit">
    <text evidence="10">Monomer.</text>
</comment>
<evidence type="ECO:0000256" key="8">
    <source>
        <dbReference type="ARBA" id="ARBA00022840"/>
    </source>
</evidence>
<dbReference type="PRINTS" id="PR00477">
    <property type="entry name" value="PHGLYCKINASE"/>
</dbReference>
<comment type="subcellular location">
    <subcellularLocation>
        <location evidence="10">Cytoplasm</location>
    </subcellularLocation>
</comment>
<dbReference type="InterPro" id="IPR036043">
    <property type="entry name" value="Phosphoglycerate_kinase_sf"/>
</dbReference>
<dbReference type="PANTHER" id="PTHR11406">
    <property type="entry name" value="PHOSPHOGLYCERATE KINASE"/>
    <property type="match status" value="1"/>
</dbReference>
<evidence type="ECO:0000256" key="1">
    <source>
        <dbReference type="ARBA" id="ARBA00000642"/>
    </source>
</evidence>
<reference evidence="12 13" key="1">
    <citation type="submission" date="2020-08" db="EMBL/GenBank/DDBJ databases">
        <title>Genome public.</title>
        <authorList>
            <person name="Liu C."/>
            <person name="Sun Q."/>
        </authorList>
    </citation>
    <scope>NUCLEOTIDE SEQUENCE [LARGE SCALE GENOMIC DNA]</scope>
    <source>
        <strain evidence="12 13">NSJ-27</strain>
    </source>
</reference>
<feature type="binding site" evidence="10">
    <location>
        <position position="156"/>
    </location>
    <ligand>
        <name>substrate</name>
    </ligand>
</feature>
<accession>A0ABR7ITN8</accession>
<proteinExistence type="inferred from homology"/>
<keyword evidence="5 10" id="KW-0808">Transferase</keyword>
<keyword evidence="6 10" id="KW-0547">Nucleotide-binding</keyword>
<evidence type="ECO:0000313" key="12">
    <source>
        <dbReference type="EMBL" id="MBC5788514.1"/>
    </source>
</evidence>
<feature type="binding site" evidence="10">
    <location>
        <position position="207"/>
    </location>
    <ligand>
        <name>ATP</name>
        <dbReference type="ChEBI" id="CHEBI:30616"/>
    </ligand>
</feature>
<keyword evidence="7 10" id="KW-0418">Kinase</keyword>
<keyword evidence="8 10" id="KW-0067">ATP-binding</keyword>
<evidence type="ECO:0000256" key="7">
    <source>
        <dbReference type="ARBA" id="ARBA00022777"/>
    </source>
</evidence>
<comment type="similarity">
    <text evidence="10 11">Belongs to the phosphoglycerate kinase family.</text>
</comment>
<dbReference type="InterPro" id="IPR015911">
    <property type="entry name" value="Phosphoglycerate_kinase_CS"/>
</dbReference>
<feature type="binding site" evidence="10">
    <location>
        <position position="123"/>
    </location>
    <ligand>
        <name>substrate</name>
    </ligand>
</feature>
<comment type="caution">
    <text evidence="10">Lacks conserved residue(s) required for the propagation of feature annotation.</text>
</comment>
<dbReference type="PIRSF" id="PIRSF000724">
    <property type="entry name" value="Pgk"/>
    <property type="match status" value="1"/>
</dbReference>
<feature type="binding site" evidence="10">
    <location>
        <position position="333"/>
    </location>
    <ligand>
        <name>ATP</name>
        <dbReference type="ChEBI" id="CHEBI:30616"/>
    </ligand>
</feature>
<organism evidence="12 13">
    <name type="scientific">Clostridium facile</name>
    <dbReference type="NCBI Taxonomy" id="2763035"/>
    <lineage>
        <taxon>Bacteria</taxon>
        <taxon>Bacillati</taxon>
        <taxon>Bacillota</taxon>
        <taxon>Clostridia</taxon>
        <taxon>Eubacteriales</taxon>
        <taxon>Clostridiaceae</taxon>
        <taxon>Clostridium</taxon>
    </lineage>
</organism>
<evidence type="ECO:0000256" key="4">
    <source>
        <dbReference type="ARBA" id="ARBA00016471"/>
    </source>
</evidence>
<sequence length="403" mass="42436">MTSLNKKTVDDINVAGKRVLVRCDFNVPLKDGVITDENRIVAALPTIKKLIADGGKVILCSHMGKPKGEPKPELSLAPVAKRLSEHLGKEVVFAADDNVVGENAKAAVAAMKDGDVVLLQNTRYRKEETKNGEEFSKELASLADVFVNDAFGTAHRAHCSTVGVTDYVKETAVGYLIGKELQYLGNAVNDPARPFVTILGGAKVADKLNVIENLLNKADTLIIGGGMAYTFLAAKGYGTGTSLLDEEKIDYCKNMLAKAEEKGVQILLPIDCTIADEFPNPIDAEIPVEVVAADAIPADKMSLDIGPKTAELFAEAVKSAKTVVWNGPMGVFENPILAKGTIAVAKAMAETDAVTVIGGGDSAAAVNTLGFGDKMTHISTGGGASLEFLEGKELPGIAAIQDK</sequence>
<dbReference type="InterPro" id="IPR001576">
    <property type="entry name" value="Phosphoglycerate_kinase"/>
</dbReference>
<dbReference type="Proteomes" id="UP000649151">
    <property type="component" value="Unassembled WGS sequence"/>
</dbReference>
<evidence type="ECO:0000313" key="13">
    <source>
        <dbReference type="Proteomes" id="UP000649151"/>
    </source>
</evidence>
<evidence type="ECO:0000256" key="2">
    <source>
        <dbReference type="ARBA" id="ARBA00004838"/>
    </source>
</evidence>
<evidence type="ECO:0000256" key="3">
    <source>
        <dbReference type="ARBA" id="ARBA00013061"/>
    </source>
</evidence>
<dbReference type="Gene3D" id="3.40.50.1260">
    <property type="entry name" value="Phosphoglycerate kinase, N-terminal domain"/>
    <property type="match status" value="2"/>
</dbReference>
<dbReference type="PROSITE" id="PS00111">
    <property type="entry name" value="PGLYCERATE_KINASE"/>
    <property type="match status" value="1"/>
</dbReference>
<evidence type="ECO:0000256" key="5">
    <source>
        <dbReference type="ARBA" id="ARBA00022679"/>
    </source>
</evidence>
<dbReference type="GO" id="GO:0016301">
    <property type="term" value="F:kinase activity"/>
    <property type="evidence" value="ECO:0007669"/>
    <property type="project" value="UniProtKB-KW"/>
</dbReference>
<dbReference type="SUPFAM" id="SSF53748">
    <property type="entry name" value="Phosphoglycerate kinase"/>
    <property type="match status" value="1"/>
</dbReference>
<evidence type="ECO:0000256" key="10">
    <source>
        <dbReference type="HAMAP-Rule" id="MF_00145"/>
    </source>
</evidence>
<keyword evidence="9 10" id="KW-0324">Glycolysis</keyword>
<feature type="binding site" evidence="10">
    <location>
        <begin position="24"/>
        <end position="26"/>
    </location>
    <ligand>
        <name>substrate</name>
    </ligand>
</feature>
<dbReference type="PANTHER" id="PTHR11406:SF23">
    <property type="entry name" value="PHOSPHOGLYCERATE KINASE 1, CHLOROPLASTIC-RELATED"/>
    <property type="match status" value="1"/>
</dbReference>
<dbReference type="InterPro" id="IPR015824">
    <property type="entry name" value="Phosphoglycerate_kinase_N"/>
</dbReference>
<evidence type="ECO:0000256" key="6">
    <source>
        <dbReference type="ARBA" id="ARBA00022741"/>
    </source>
</evidence>
<gene>
    <name evidence="10" type="primary">pgk</name>
    <name evidence="12" type="ORF">H8Z77_10905</name>
</gene>
<keyword evidence="10" id="KW-0963">Cytoplasm</keyword>
<dbReference type="HAMAP" id="MF_00145">
    <property type="entry name" value="Phosphoglyc_kinase"/>
    <property type="match status" value="1"/>
</dbReference>
<keyword evidence="13" id="KW-1185">Reference proteome</keyword>
<dbReference type="RefSeq" id="WP_069987025.1">
    <property type="nucleotide sequence ID" value="NZ_JACOQK010000001.1"/>
</dbReference>
<comment type="catalytic activity">
    <reaction evidence="1 10 11">
        <text>(2R)-3-phosphoglycerate + ATP = (2R)-3-phospho-glyceroyl phosphate + ADP</text>
        <dbReference type="Rhea" id="RHEA:14801"/>
        <dbReference type="ChEBI" id="CHEBI:30616"/>
        <dbReference type="ChEBI" id="CHEBI:57604"/>
        <dbReference type="ChEBI" id="CHEBI:58272"/>
        <dbReference type="ChEBI" id="CHEBI:456216"/>
        <dbReference type="EC" id="2.7.2.3"/>
    </reaction>
</comment>
<feature type="binding site" evidence="10">
    <location>
        <begin position="359"/>
        <end position="362"/>
    </location>
    <ligand>
        <name>ATP</name>
        <dbReference type="ChEBI" id="CHEBI:30616"/>
    </ligand>
</feature>
<name>A0ABR7ITN8_9CLOT</name>
<comment type="pathway">
    <text evidence="2 10">Carbohydrate degradation; glycolysis; pyruvate from D-glyceraldehyde 3-phosphate: step 2/5.</text>
</comment>
<protein>
    <recommendedName>
        <fullName evidence="4 10">Phosphoglycerate kinase</fullName>
        <ecNumber evidence="3 10">2.7.2.3</ecNumber>
    </recommendedName>
</protein>
<dbReference type="EC" id="2.7.2.3" evidence="3 10"/>
<evidence type="ECO:0000256" key="9">
    <source>
        <dbReference type="ARBA" id="ARBA00023152"/>
    </source>
</evidence>
<comment type="caution">
    <text evidence="12">The sequence shown here is derived from an EMBL/GenBank/DDBJ whole genome shotgun (WGS) entry which is preliminary data.</text>
</comment>
<dbReference type="CDD" id="cd00318">
    <property type="entry name" value="Phosphoglycerate_kinase"/>
    <property type="match status" value="1"/>
</dbReference>
<feature type="binding site" evidence="10">
    <location>
        <begin position="62"/>
        <end position="65"/>
    </location>
    <ligand>
        <name>substrate</name>
    </ligand>
</feature>
<feature type="binding site" evidence="10">
    <location>
        <position position="39"/>
    </location>
    <ligand>
        <name>substrate</name>
    </ligand>
</feature>
<dbReference type="EMBL" id="JACOQK010000001">
    <property type="protein sequence ID" value="MBC5788514.1"/>
    <property type="molecule type" value="Genomic_DNA"/>
</dbReference>